<feature type="region of interest" description="Disordered" evidence="1">
    <location>
        <begin position="1"/>
        <end position="26"/>
    </location>
</feature>
<feature type="non-terminal residue" evidence="2">
    <location>
        <position position="1"/>
    </location>
</feature>
<accession>A0A699VN42</accession>
<reference evidence="2" key="1">
    <citation type="journal article" date="2019" name="Sci. Rep.">
        <title>Draft genome of Tanacetum cinerariifolium, the natural source of mosquito coil.</title>
        <authorList>
            <person name="Yamashiro T."/>
            <person name="Shiraishi A."/>
            <person name="Satake H."/>
            <person name="Nakayama K."/>
        </authorList>
    </citation>
    <scope>NUCLEOTIDE SEQUENCE</scope>
</reference>
<comment type="caution">
    <text evidence="2">The sequence shown here is derived from an EMBL/GenBank/DDBJ whole genome shotgun (WGS) entry which is preliminary data.</text>
</comment>
<evidence type="ECO:0000313" key="2">
    <source>
        <dbReference type="EMBL" id="GFD36637.1"/>
    </source>
</evidence>
<dbReference type="EMBL" id="BKCJ011474300">
    <property type="protein sequence ID" value="GFD36637.1"/>
    <property type="molecule type" value="Genomic_DNA"/>
</dbReference>
<evidence type="ECO:0000256" key="1">
    <source>
        <dbReference type="SAM" id="MobiDB-lite"/>
    </source>
</evidence>
<protein>
    <submittedName>
        <fullName evidence="2">Uncharacterized protein</fullName>
    </submittedName>
</protein>
<dbReference type="AlphaFoldDB" id="A0A699VN42"/>
<organism evidence="2">
    <name type="scientific">Tanacetum cinerariifolium</name>
    <name type="common">Dalmatian daisy</name>
    <name type="synonym">Chrysanthemum cinerariifolium</name>
    <dbReference type="NCBI Taxonomy" id="118510"/>
    <lineage>
        <taxon>Eukaryota</taxon>
        <taxon>Viridiplantae</taxon>
        <taxon>Streptophyta</taxon>
        <taxon>Embryophyta</taxon>
        <taxon>Tracheophyta</taxon>
        <taxon>Spermatophyta</taxon>
        <taxon>Magnoliopsida</taxon>
        <taxon>eudicotyledons</taxon>
        <taxon>Gunneridae</taxon>
        <taxon>Pentapetalae</taxon>
        <taxon>asterids</taxon>
        <taxon>campanulids</taxon>
        <taxon>Asterales</taxon>
        <taxon>Asteraceae</taxon>
        <taxon>Asteroideae</taxon>
        <taxon>Anthemideae</taxon>
        <taxon>Anthemidinae</taxon>
        <taxon>Tanacetum</taxon>
    </lineage>
</organism>
<proteinExistence type="predicted"/>
<sequence>ESSSKRIGDKLDPGRSKKQKVEDDKEQEELKGCLEIIPDDGDDVTIDTIRLSIKTPIINYKIYKERKKSYF</sequence>
<name>A0A699VN42_TANCI</name>
<gene>
    <name evidence="2" type="ORF">Tci_908606</name>
</gene>